<evidence type="ECO:0000259" key="20">
    <source>
        <dbReference type="PROSITE" id="PS50893"/>
    </source>
</evidence>
<keyword evidence="9" id="KW-0809">Transit peptide</keyword>
<feature type="domain" description="ABC transporter" evidence="20">
    <location>
        <begin position="485"/>
        <end position="723"/>
    </location>
</feature>
<protein>
    <recommendedName>
        <fullName evidence="15">Mitochondrial potassium channel ATP-binding subunit</fullName>
    </recommendedName>
    <alternativeName>
        <fullName evidence="17">ATP-binding cassette sub-family B member 8, mitochondrial</fullName>
    </alternativeName>
    <alternativeName>
        <fullName evidence="16">Mitochondrial sulfonylurea-receptor</fullName>
    </alternativeName>
</protein>
<name>A0A9W8CQ28_9FUNG</name>
<evidence type="ECO:0000256" key="3">
    <source>
        <dbReference type="ARBA" id="ARBA00022448"/>
    </source>
</evidence>
<dbReference type="InterPro" id="IPR003593">
    <property type="entry name" value="AAA+_ATPase"/>
</dbReference>
<evidence type="ECO:0000256" key="9">
    <source>
        <dbReference type="ARBA" id="ARBA00022946"/>
    </source>
</evidence>
<evidence type="ECO:0000313" key="22">
    <source>
        <dbReference type="EMBL" id="KAJ1721284.1"/>
    </source>
</evidence>
<dbReference type="PROSITE" id="PS50929">
    <property type="entry name" value="ABC_TM1F"/>
    <property type="match status" value="1"/>
</dbReference>
<dbReference type="PANTHER" id="PTHR43394:SF17">
    <property type="entry name" value="MITOCHONDRIAL POTASSIUM CHANNEL ATP-BINDING SUBUNIT"/>
    <property type="match status" value="1"/>
</dbReference>
<keyword evidence="8" id="KW-0067">ATP-binding</keyword>
<dbReference type="InterPro" id="IPR003439">
    <property type="entry name" value="ABC_transporter-like_ATP-bd"/>
</dbReference>
<accession>A0A9W8CQ28</accession>
<dbReference type="PANTHER" id="PTHR43394">
    <property type="entry name" value="ATP-DEPENDENT PERMEASE MDL1, MITOCHONDRIAL"/>
    <property type="match status" value="1"/>
</dbReference>
<proteinExistence type="inferred from homology"/>
<dbReference type="InterPro" id="IPR027417">
    <property type="entry name" value="P-loop_NTPase"/>
</dbReference>
<evidence type="ECO:0000256" key="5">
    <source>
        <dbReference type="ARBA" id="ARBA00022692"/>
    </source>
</evidence>
<evidence type="ECO:0000256" key="1">
    <source>
        <dbReference type="ARBA" id="ARBA00004448"/>
    </source>
</evidence>
<keyword evidence="3" id="KW-0813">Transport</keyword>
<dbReference type="GO" id="GO:0090374">
    <property type="term" value="P:oligopeptide export from mitochondrion"/>
    <property type="evidence" value="ECO:0007669"/>
    <property type="project" value="TreeGrafter"/>
</dbReference>
<dbReference type="InterPro" id="IPR011527">
    <property type="entry name" value="ABC1_TM_dom"/>
</dbReference>
<dbReference type="GO" id="GO:0015421">
    <property type="term" value="F:ABC-type oligopeptide transporter activity"/>
    <property type="evidence" value="ECO:0007669"/>
    <property type="project" value="TreeGrafter"/>
</dbReference>
<evidence type="ECO:0000256" key="8">
    <source>
        <dbReference type="ARBA" id="ARBA00022840"/>
    </source>
</evidence>
<evidence type="ECO:0000256" key="19">
    <source>
        <dbReference type="SAM" id="Phobius"/>
    </source>
</evidence>
<dbReference type="AlphaFoldDB" id="A0A9W8CQ28"/>
<dbReference type="Gene3D" id="1.20.1560.10">
    <property type="entry name" value="ABC transporter type 1, transmembrane domain"/>
    <property type="match status" value="1"/>
</dbReference>
<evidence type="ECO:0000256" key="18">
    <source>
        <dbReference type="SAM" id="MobiDB-lite"/>
    </source>
</evidence>
<dbReference type="OrthoDB" id="6500128at2759"/>
<feature type="transmembrane region" description="Helical" evidence="19">
    <location>
        <begin position="214"/>
        <end position="235"/>
    </location>
</feature>
<dbReference type="Pfam" id="PF00664">
    <property type="entry name" value="ABC_membrane"/>
    <property type="match status" value="1"/>
</dbReference>
<dbReference type="PROSITE" id="PS00211">
    <property type="entry name" value="ABC_TRANSPORTER_1"/>
    <property type="match status" value="1"/>
</dbReference>
<keyword evidence="6" id="KW-0547">Nucleotide-binding</keyword>
<feature type="transmembrane region" description="Helical" evidence="19">
    <location>
        <begin position="57"/>
        <end position="76"/>
    </location>
</feature>
<organism evidence="22 23">
    <name type="scientific">Coemansia erecta</name>
    <dbReference type="NCBI Taxonomy" id="147472"/>
    <lineage>
        <taxon>Eukaryota</taxon>
        <taxon>Fungi</taxon>
        <taxon>Fungi incertae sedis</taxon>
        <taxon>Zoopagomycota</taxon>
        <taxon>Kickxellomycotina</taxon>
        <taxon>Kickxellomycetes</taxon>
        <taxon>Kickxellales</taxon>
        <taxon>Kickxellaceae</taxon>
        <taxon>Coemansia</taxon>
    </lineage>
</organism>
<keyword evidence="14 19" id="KW-0472">Membrane</keyword>
<dbReference type="CDD" id="cd03249">
    <property type="entry name" value="ABC_MTABC3_MDL1_MDL2"/>
    <property type="match status" value="1"/>
</dbReference>
<keyword evidence="11 19" id="KW-1133">Transmembrane helix</keyword>
<feature type="transmembrane region" description="Helical" evidence="19">
    <location>
        <begin position="156"/>
        <end position="179"/>
    </location>
</feature>
<dbReference type="InterPro" id="IPR039421">
    <property type="entry name" value="Type_1_exporter"/>
</dbReference>
<dbReference type="GO" id="GO:0005743">
    <property type="term" value="C:mitochondrial inner membrane"/>
    <property type="evidence" value="ECO:0007669"/>
    <property type="project" value="UniProtKB-SubCell"/>
</dbReference>
<sequence length="733" mass="77828">MQLILALRTPCAGRRLTSLAHAALRSPAPATRRAFTQQSGERRQQGGQHRRAHRSSALAGMLAPAGIVGGIAVFLYSRRASGVYGEAAVASAGLGLDGGRTAAAAASARLKILHAQSWAEARQREGGRKTEAEAEAEAEREVSLARQLVRLLAPEAWLLLGVALTAVGGAVVSLWMPVVTGDLINVIARSIRTAASALDDTQLLDALRSPARRLLLLFVANGLLTFAHTTLVTVLGERVGGRLHMQALRALLHHDLGFFDRARSGELVARVTADVGEFTSTFKRLVTQGVKASVLALGVGVQLVRISPALTLALAASMPAAYAALALYGRRLRGMRREALRWDALCAGVAGEAVAGVRTVRALGAEQAELELYAEARMEAGAAASRFGMHMGAFRGLTNVAIGGMVLTVLHSGGRLVARGELAAGDLMAYMLATQAAQRALDALGGLMGQAVKARAAVGRVLEITQLPPATPAGGVRLSEVRGHVRFMDVDFAYPSRPDARVLRRFNLDVPAGQVVALCGASGAGKSTVASLVERFYEPSAGEIWLDACPLKRLDAGWLRGQIGFIPQEPVLFSTTIRENLRMARPSATDAQIEEACRLANAHAFIGEFSAGYDTVVGERGALLSGGQKQRLSIARAILRDPRILVLDEATSSLDAESERAVQAALDRLMVGRTVLVIAHRLSTIRNADRIVVMGDVPGHIVEQGSHEELLARKGAYYRLYTDAKPEQKVGVN</sequence>
<dbReference type="SMART" id="SM00382">
    <property type="entry name" value="AAA"/>
    <property type="match status" value="1"/>
</dbReference>
<dbReference type="Proteomes" id="UP001149813">
    <property type="component" value="Unassembled WGS sequence"/>
</dbReference>
<dbReference type="EMBL" id="JANBOJ010000183">
    <property type="protein sequence ID" value="KAJ1721284.1"/>
    <property type="molecule type" value="Genomic_DNA"/>
</dbReference>
<evidence type="ECO:0000256" key="10">
    <source>
        <dbReference type="ARBA" id="ARBA00022958"/>
    </source>
</evidence>
<evidence type="ECO:0000256" key="12">
    <source>
        <dbReference type="ARBA" id="ARBA00023065"/>
    </source>
</evidence>
<dbReference type="CDD" id="cd18574">
    <property type="entry name" value="ABC_6TM_ABCB8_like"/>
    <property type="match status" value="1"/>
</dbReference>
<dbReference type="FunFam" id="3.40.50.300:FF:000251">
    <property type="entry name" value="ABC transporter B family member 19"/>
    <property type="match status" value="1"/>
</dbReference>
<evidence type="ECO:0000256" key="15">
    <source>
        <dbReference type="ARBA" id="ARBA00040439"/>
    </source>
</evidence>
<evidence type="ECO:0000256" key="13">
    <source>
        <dbReference type="ARBA" id="ARBA00023128"/>
    </source>
</evidence>
<keyword evidence="5 19" id="KW-0812">Transmembrane</keyword>
<evidence type="ECO:0000256" key="16">
    <source>
        <dbReference type="ARBA" id="ARBA00041416"/>
    </source>
</evidence>
<evidence type="ECO:0000256" key="14">
    <source>
        <dbReference type="ARBA" id="ARBA00023136"/>
    </source>
</evidence>
<keyword evidence="4" id="KW-0633">Potassium transport</keyword>
<dbReference type="GO" id="GO:0016887">
    <property type="term" value="F:ATP hydrolysis activity"/>
    <property type="evidence" value="ECO:0007669"/>
    <property type="project" value="InterPro"/>
</dbReference>
<dbReference type="Pfam" id="PF00005">
    <property type="entry name" value="ABC_tran"/>
    <property type="match status" value="1"/>
</dbReference>
<keyword evidence="12" id="KW-0406">Ion transport</keyword>
<evidence type="ECO:0000256" key="2">
    <source>
        <dbReference type="ARBA" id="ARBA00007577"/>
    </source>
</evidence>
<evidence type="ECO:0000256" key="17">
    <source>
        <dbReference type="ARBA" id="ARBA00042968"/>
    </source>
</evidence>
<dbReference type="Gene3D" id="3.40.50.300">
    <property type="entry name" value="P-loop containing nucleotide triphosphate hydrolases"/>
    <property type="match status" value="1"/>
</dbReference>
<dbReference type="InterPro" id="IPR017871">
    <property type="entry name" value="ABC_transporter-like_CS"/>
</dbReference>
<dbReference type="SUPFAM" id="SSF52540">
    <property type="entry name" value="P-loop containing nucleoside triphosphate hydrolases"/>
    <property type="match status" value="1"/>
</dbReference>
<evidence type="ECO:0000256" key="7">
    <source>
        <dbReference type="ARBA" id="ARBA00022792"/>
    </source>
</evidence>
<keyword evidence="23" id="KW-1185">Reference proteome</keyword>
<feature type="domain" description="ABC transmembrane type-1" evidence="21">
    <location>
        <begin position="160"/>
        <end position="453"/>
    </location>
</feature>
<dbReference type="GO" id="GO:0006813">
    <property type="term" value="P:potassium ion transport"/>
    <property type="evidence" value="ECO:0007669"/>
    <property type="project" value="UniProtKB-KW"/>
</dbReference>
<evidence type="ECO:0000313" key="23">
    <source>
        <dbReference type="Proteomes" id="UP001149813"/>
    </source>
</evidence>
<reference evidence="22" key="1">
    <citation type="submission" date="2022-07" db="EMBL/GenBank/DDBJ databases">
        <title>Phylogenomic reconstructions and comparative analyses of Kickxellomycotina fungi.</title>
        <authorList>
            <person name="Reynolds N.K."/>
            <person name="Stajich J.E."/>
            <person name="Barry K."/>
            <person name="Grigoriev I.V."/>
            <person name="Crous P."/>
            <person name="Smith M.E."/>
        </authorList>
    </citation>
    <scope>NUCLEOTIDE SEQUENCE</scope>
    <source>
        <strain evidence="22">NBRC 32514</strain>
    </source>
</reference>
<comment type="caution">
    <text evidence="22">The sequence shown here is derived from an EMBL/GenBank/DDBJ whole genome shotgun (WGS) entry which is preliminary data.</text>
</comment>
<comment type="subcellular location">
    <subcellularLocation>
        <location evidence="1">Mitochondrion inner membrane</location>
        <topology evidence="1">Multi-pass membrane protein</topology>
    </subcellularLocation>
</comment>
<evidence type="ECO:0000256" key="6">
    <source>
        <dbReference type="ARBA" id="ARBA00022741"/>
    </source>
</evidence>
<evidence type="ECO:0000256" key="11">
    <source>
        <dbReference type="ARBA" id="ARBA00022989"/>
    </source>
</evidence>
<evidence type="ECO:0000256" key="4">
    <source>
        <dbReference type="ARBA" id="ARBA00022538"/>
    </source>
</evidence>
<gene>
    <name evidence="22" type="ORF">LPJ53_004180</name>
</gene>
<feature type="transmembrane region" description="Helical" evidence="19">
    <location>
        <begin position="306"/>
        <end position="328"/>
    </location>
</feature>
<dbReference type="PROSITE" id="PS50893">
    <property type="entry name" value="ABC_TRANSPORTER_2"/>
    <property type="match status" value="1"/>
</dbReference>
<dbReference type="InterPro" id="IPR036640">
    <property type="entry name" value="ABC1_TM_sf"/>
</dbReference>
<evidence type="ECO:0000259" key="21">
    <source>
        <dbReference type="PROSITE" id="PS50929"/>
    </source>
</evidence>
<keyword evidence="10" id="KW-0630">Potassium</keyword>
<feature type="region of interest" description="Disordered" evidence="18">
    <location>
        <begin position="27"/>
        <end position="55"/>
    </location>
</feature>
<keyword evidence="13" id="KW-0496">Mitochondrion</keyword>
<dbReference type="SUPFAM" id="SSF90123">
    <property type="entry name" value="ABC transporter transmembrane region"/>
    <property type="match status" value="1"/>
</dbReference>
<comment type="similarity">
    <text evidence="2">Belongs to the ABC transporter superfamily. ABCB family. Multidrug resistance exporter (TC 3.A.1.201) subfamily.</text>
</comment>
<dbReference type="GO" id="GO:0005524">
    <property type="term" value="F:ATP binding"/>
    <property type="evidence" value="ECO:0007669"/>
    <property type="project" value="UniProtKB-KW"/>
</dbReference>
<keyword evidence="7" id="KW-0999">Mitochondrion inner membrane</keyword>